<reference evidence="2" key="1">
    <citation type="submission" date="2017-09" db="EMBL/GenBank/DDBJ databases">
        <title>Depth-based differentiation of microbial function through sediment-hosted aquifers and enrichment of novel symbionts in the deep terrestrial subsurface.</title>
        <authorList>
            <person name="Probst A.J."/>
            <person name="Ladd B."/>
            <person name="Jarett J.K."/>
            <person name="Geller-Mcgrath D.E."/>
            <person name="Sieber C.M.K."/>
            <person name="Emerson J.B."/>
            <person name="Anantharaman K."/>
            <person name="Thomas B.C."/>
            <person name="Malmstrom R."/>
            <person name="Stieglmeier M."/>
            <person name="Klingl A."/>
            <person name="Woyke T."/>
            <person name="Ryan C.M."/>
            <person name="Banfield J.F."/>
        </authorList>
    </citation>
    <scope>NUCLEOTIDE SEQUENCE [LARGE SCALE GENOMIC DNA]</scope>
</reference>
<evidence type="ECO:0000313" key="2">
    <source>
        <dbReference type="Proteomes" id="UP000229307"/>
    </source>
</evidence>
<accession>A0A2M7SBX7</accession>
<comment type="caution">
    <text evidence="1">The sequence shown here is derived from an EMBL/GenBank/DDBJ whole genome shotgun (WGS) entry which is preliminary data.</text>
</comment>
<protein>
    <recommendedName>
        <fullName evidence="3">Type II toxin-antitoxin system RelE/ParE family toxin</fullName>
    </recommendedName>
</protein>
<sequence>MIREIVIPPSKQKKILKFPLEIREKLDWSLDMLIRDPSHPSLRNKKISGTDNFWEFSITMNYRGVYRQEKDKAFLVAVGKHEDIFYWNKSRHLRINSI</sequence>
<dbReference type="EMBL" id="PFMR01000150">
    <property type="protein sequence ID" value="PIZ16988.1"/>
    <property type="molecule type" value="Genomic_DNA"/>
</dbReference>
<dbReference type="Gene3D" id="3.30.2310.20">
    <property type="entry name" value="RelE-like"/>
    <property type="match status" value="1"/>
</dbReference>
<dbReference type="SUPFAM" id="SSF143011">
    <property type="entry name" value="RelE-like"/>
    <property type="match status" value="1"/>
</dbReference>
<dbReference type="InterPro" id="IPR035093">
    <property type="entry name" value="RelE/ParE_toxin_dom_sf"/>
</dbReference>
<proteinExistence type="predicted"/>
<name>A0A2M7SBX7_9BACT</name>
<organism evidence="1 2">
    <name type="scientific">Candidatus Desantisbacteria bacterium CG_4_10_14_0_8_um_filter_48_22</name>
    <dbReference type="NCBI Taxonomy" id="1974543"/>
    <lineage>
        <taxon>Bacteria</taxon>
        <taxon>Candidatus Desantisiibacteriota</taxon>
    </lineage>
</organism>
<dbReference type="AlphaFoldDB" id="A0A2M7SBX7"/>
<evidence type="ECO:0008006" key="3">
    <source>
        <dbReference type="Google" id="ProtNLM"/>
    </source>
</evidence>
<dbReference type="Proteomes" id="UP000229307">
    <property type="component" value="Unassembled WGS sequence"/>
</dbReference>
<gene>
    <name evidence="1" type="ORF">COY52_05510</name>
</gene>
<evidence type="ECO:0000313" key="1">
    <source>
        <dbReference type="EMBL" id="PIZ16988.1"/>
    </source>
</evidence>